<reference evidence="3 4" key="1">
    <citation type="journal article" date="2013" name="PLoS ONE">
        <title>Complete Genome Analysis of a Haemophilus parasuis Serovar 12 Strain from China.</title>
        <authorList>
            <person name="Li Y."/>
            <person name="Kwok A.H."/>
            <person name="Jiang J."/>
            <person name="Zou Y."/>
            <person name="Zheng F."/>
            <person name="Chen P."/>
            <person name="Hou C."/>
            <person name="Leung F.C."/>
            <person name="Jiang P."/>
        </authorList>
    </citation>
    <scope>NUCLEOTIDE SEQUENCE [LARGE SCALE GENOMIC DNA]</scope>
    <source>
        <strain evidence="3 4">ZJ0906</strain>
    </source>
</reference>
<keyword evidence="1 3" id="KW-0489">Methyltransferase</keyword>
<evidence type="ECO:0000313" key="3">
    <source>
        <dbReference type="EMBL" id="AGO16113.1"/>
    </source>
</evidence>
<dbReference type="AlphaFoldDB" id="A0A806J2R5"/>
<dbReference type="PROSITE" id="PS00092">
    <property type="entry name" value="N6_MTASE"/>
    <property type="match status" value="1"/>
</dbReference>
<name>A0A806J2R5_GLAPU</name>
<dbReference type="InterPro" id="IPR002052">
    <property type="entry name" value="DNA_methylase_N6_adenine_CS"/>
</dbReference>
<dbReference type="GO" id="GO:0008168">
    <property type="term" value="F:methyltransferase activity"/>
    <property type="evidence" value="ECO:0007669"/>
    <property type="project" value="UniProtKB-KW"/>
</dbReference>
<dbReference type="REBASE" id="66063">
    <property type="entry name" value="M.Hpa906ORF4500P"/>
</dbReference>
<dbReference type="KEGG" id="hpaz:K756_04500"/>
<dbReference type="Pfam" id="PF13651">
    <property type="entry name" value="EcoRI_methylase"/>
    <property type="match status" value="1"/>
</dbReference>
<dbReference type="InterPro" id="IPR018247">
    <property type="entry name" value="EF_Hand_1_Ca_BS"/>
</dbReference>
<sequence length="323" mass="38439">MAGNKNLHRANREKNDEFYTRLVDIENELRHYTQHFKDKIIFCNCDDPEESNFFRYFALNFEHLGIKKLIATHFDANEPTYKLEIDRELDLNTDGKIDFQDIQRIPLQQNGDFRSPECIEILKQSDIVVTNPPFSLFREYVAQLMEYEKKFVIVGNQNAITYKETFKLIKENKIWLGNKSGDMAFRVPDYYEEKATRYWQDETGQKWRSLGNICWFTNLDHAKRHEELLLYKAYSEEEYPKYDNYDAIEVNKVKDIPFDYQGAMGVPITFMDKYNPDQFEILSANDFRISNKIPFKEHGLIKDKDGTINGKPTYVRIVIKHKR</sequence>
<evidence type="ECO:0000313" key="4">
    <source>
        <dbReference type="Proteomes" id="UP000014672"/>
    </source>
</evidence>
<organism evidence="3 4">
    <name type="scientific">Glaesserella parasuis ZJ0906</name>
    <dbReference type="NCBI Taxonomy" id="1322346"/>
    <lineage>
        <taxon>Bacteria</taxon>
        <taxon>Pseudomonadati</taxon>
        <taxon>Pseudomonadota</taxon>
        <taxon>Gammaproteobacteria</taxon>
        <taxon>Pasteurellales</taxon>
        <taxon>Pasteurellaceae</taxon>
        <taxon>Glaesserella</taxon>
    </lineage>
</organism>
<dbReference type="InterPro" id="IPR025247">
    <property type="entry name" value="EcoRI-like_methylase"/>
</dbReference>
<accession>A0A806J2R5</accession>
<evidence type="ECO:0000256" key="2">
    <source>
        <dbReference type="ARBA" id="ARBA00022679"/>
    </source>
</evidence>
<keyword evidence="2 3" id="KW-0808">Transferase</keyword>
<protein>
    <submittedName>
        <fullName evidence="3">Adenine-specific methyltransferase</fullName>
    </submittedName>
</protein>
<dbReference type="EMBL" id="CP005384">
    <property type="protein sequence ID" value="AGO16113.1"/>
    <property type="molecule type" value="Genomic_DNA"/>
</dbReference>
<evidence type="ECO:0000256" key="1">
    <source>
        <dbReference type="ARBA" id="ARBA00022603"/>
    </source>
</evidence>
<dbReference type="Proteomes" id="UP000014672">
    <property type="component" value="Chromosome"/>
</dbReference>
<gene>
    <name evidence="3" type="ORF">K756_04500</name>
</gene>
<dbReference type="PROSITE" id="PS00018">
    <property type="entry name" value="EF_HAND_1"/>
    <property type="match status" value="1"/>
</dbReference>
<proteinExistence type="predicted"/>
<dbReference type="GO" id="GO:0032259">
    <property type="term" value="P:methylation"/>
    <property type="evidence" value="ECO:0007669"/>
    <property type="project" value="UniProtKB-KW"/>
</dbReference>
<dbReference type="GO" id="GO:0003676">
    <property type="term" value="F:nucleic acid binding"/>
    <property type="evidence" value="ECO:0007669"/>
    <property type="project" value="InterPro"/>
</dbReference>